<evidence type="ECO:0000313" key="2">
    <source>
        <dbReference type="EMBL" id="SLN64894.1"/>
    </source>
</evidence>
<proteinExistence type="predicted"/>
<accession>A0A1Y5TJ94</accession>
<organism evidence="2 3">
    <name type="scientific">Aquimixticola soesokkakensis</name>
    <dbReference type="NCBI Taxonomy" id="1519096"/>
    <lineage>
        <taxon>Bacteria</taxon>
        <taxon>Pseudomonadati</taxon>
        <taxon>Pseudomonadota</taxon>
        <taxon>Alphaproteobacteria</taxon>
        <taxon>Rhodobacterales</taxon>
        <taxon>Paracoccaceae</taxon>
        <taxon>Aquimixticola</taxon>
    </lineage>
</organism>
<evidence type="ECO:0000313" key="3">
    <source>
        <dbReference type="Proteomes" id="UP000193862"/>
    </source>
</evidence>
<dbReference type="RefSeq" id="WP_085837790.1">
    <property type="nucleotide sequence ID" value="NZ_FWFS01000012.1"/>
</dbReference>
<evidence type="ECO:0000256" key="1">
    <source>
        <dbReference type="SAM" id="SignalP"/>
    </source>
</evidence>
<gene>
    <name evidence="2" type="ORF">AQS8620_02982</name>
</gene>
<sequence>MSLLFSLKTTRILKGFCFAVPFMVALTPVQPGFAATPAQIEQLKNEITPSVMNSLAGSPDTLNATLAAVVGRARGQGFTSDEIDTGIGEAAGLLVDAAKLFDAQGAGGLLAVYPQLSGPLNQMSGGNPASLTAATFDAQISGMLTAMAANMTNPTAAAALLAVANLVASGQAASISGAAFGAVPAALVQNPASNS</sequence>
<keyword evidence="1" id="KW-0732">Signal</keyword>
<dbReference type="EMBL" id="FWFS01000012">
    <property type="protein sequence ID" value="SLN64894.1"/>
    <property type="molecule type" value="Genomic_DNA"/>
</dbReference>
<name>A0A1Y5TJ94_9RHOB</name>
<protein>
    <recommendedName>
        <fullName evidence="4">DUF2780 domain-containing protein</fullName>
    </recommendedName>
</protein>
<dbReference type="Proteomes" id="UP000193862">
    <property type="component" value="Unassembled WGS sequence"/>
</dbReference>
<reference evidence="2 3" key="1">
    <citation type="submission" date="2017-03" db="EMBL/GenBank/DDBJ databases">
        <authorList>
            <person name="Afonso C.L."/>
            <person name="Miller P.J."/>
            <person name="Scott M.A."/>
            <person name="Spackman E."/>
            <person name="Goraichik I."/>
            <person name="Dimitrov K.M."/>
            <person name="Suarez D.L."/>
            <person name="Swayne D.E."/>
        </authorList>
    </citation>
    <scope>NUCLEOTIDE SEQUENCE [LARGE SCALE GENOMIC DNA]</scope>
    <source>
        <strain evidence="2 3">CECT 8620</strain>
    </source>
</reference>
<feature type="signal peptide" evidence="1">
    <location>
        <begin position="1"/>
        <end position="34"/>
    </location>
</feature>
<feature type="chain" id="PRO_5012622024" description="DUF2780 domain-containing protein" evidence="1">
    <location>
        <begin position="35"/>
        <end position="195"/>
    </location>
</feature>
<keyword evidence="3" id="KW-1185">Reference proteome</keyword>
<dbReference type="AlphaFoldDB" id="A0A1Y5TJ94"/>
<evidence type="ECO:0008006" key="4">
    <source>
        <dbReference type="Google" id="ProtNLM"/>
    </source>
</evidence>